<dbReference type="InterPro" id="IPR011990">
    <property type="entry name" value="TPR-like_helical_dom_sf"/>
</dbReference>
<keyword evidence="4" id="KW-1185">Reference proteome</keyword>
<evidence type="ECO:0000256" key="1">
    <source>
        <dbReference type="SAM" id="MobiDB-lite"/>
    </source>
</evidence>
<gene>
    <name evidence="3" type="ORF">DPM19_22580</name>
</gene>
<evidence type="ECO:0000259" key="2">
    <source>
        <dbReference type="Pfam" id="PF20703"/>
    </source>
</evidence>
<feature type="domain" description="Novel STAND NTPase 1" evidence="2">
    <location>
        <begin position="37"/>
        <end position="162"/>
    </location>
</feature>
<comment type="caution">
    <text evidence="3">The sequence shown here is derived from an EMBL/GenBank/DDBJ whole genome shotgun (WGS) entry which is preliminary data.</text>
</comment>
<proteinExistence type="predicted"/>
<dbReference type="OrthoDB" id="3204522at2"/>
<dbReference type="EMBL" id="QLYX01000011">
    <property type="protein sequence ID" value="RAY12809.1"/>
    <property type="molecule type" value="Genomic_DNA"/>
</dbReference>
<dbReference type="InterPro" id="IPR049052">
    <property type="entry name" value="nSTAND1"/>
</dbReference>
<accession>A0A365H195</accession>
<sequence length="570" mass="62123">MAALSEQDPLTFALLSSWFPDETPTRVSDLSVTDVFRRRTRRDRFGSPARIFAAIDQAELMFRESPRGGRCNERFLEGLHHALVRQPNLHLLISVRDDLLPEALAFTERLDAAHTTRYALAPLEREHALEAVLRPPNETGRPLDGRTAELLVDELRTLRDSSGGRIAAGPLVDPTLLQLVCAELWPELSYGSDMPAERLVLEIDHILGGFCAHELATVAADHRLPPRKLGSWFRTAFVGLDGRHDVEEAAGEAHNVSDTVLRALENRHVIKAHRHSEKRWYELQHPRLTNPVRKLGDRPGPVRRPGPAARLRAAGLALSEGNPELARHHAEGAIRACGKGDLRIRAEAESFLGNIAHEEGDGETAAECYHRAAEMFETLHDTTAVGRLLAAVGRLKLAQESGATAAVTELRAAAGRVPHDLTVQTGLGVALWHAGHPQAALAVLNGVLSHDGNAPEALRVRGEILADLGDAESALRDLERVDRQARPSTRAAWALALAMSHQIDTAQAELSSVVMDDADNGPMLLRAARVRELGGDPEAAARLATQAVSAKHPPLPPQQRDTANRILLAQ</sequence>
<name>A0A365H195_9ACTN</name>
<reference evidence="3 4" key="1">
    <citation type="submission" date="2018-06" db="EMBL/GenBank/DDBJ databases">
        <title>Actinomadura craniellae sp. nov. isolated from marine sponge Craniella sp.</title>
        <authorList>
            <person name="Li L."/>
            <person name="Xu Q.H."/>
            <person name="Lin H.W."/>
            <person name="Lu Y.H."/>
        </authorList>
    </citation>
    <scope>NUCLEOTIDE SEQUENCE [LARGE SCALE GENOMIC DNA]</scope>
    <source>
        <strain evidence="3 4">LHW63021</strain>
    </source>
</reference>
<evidence type="ECO:0000313" key="3">
    <source>
        <dbReference type="EMBL" id="RAY12809.1"/>
    </source>
</evidence>
<dbReference type="SUPFAM" id="SSF48452">
    <property type="entry name" value="TPR-like"/>
    <property type="match status" value="1"/>
</dbReference>
<organism evidence="3 4">
    <name type="scientific">Actinomadura craniellae</name>
    <dbReference type="NCBI Taxonomy" id="2231787"/>
    <lineage>
        <taxon>Bacteria</taxon>
        <taxon>Bacillati</taxon>
        <taxon>Actinomycetota</taxon>
        <taxon>Actinomycetes</taxon>
        <taxon>Streptosporangiales</taxon>
        <taxon>Thermomonosporaceae</taxon>
        <taxon>Actinomadura</taxon>
    </lineage>
</organism>
<dbReference type="Gene3D" id="1.25.40.10">
    <property type="entry name" value="Tetratricopeptide repeat domain"/>
    <property type="match status" value="2"/>
</dbReference>
<dbReference type="Pfam" id="PF20703">
    <property type="entry name" value="nSTAND1"/>
    <property type="match status" value="1"/>
</dbReference>
<feature type="region of interest" description="Disordered" evidence="1">
    <location>
        <begin position="547"/>
        <end position="570"/>
    </location>
</feature>
<dbReference type="AlphaFoldDB" id="A0A365H195"/>
<protein>
    <recommendedName>
        <fullName evidence="2">Novel STAND NTPase 1 domain-containing protein</fullName>
    </recommendedName>
</protein>
<evidence type="ECO:0000313" key="4">
    <source>
        <dbReference type="Proteomes" id="UP000251891"/>
    </source>
</evidence>
<dbReference type="Proteomes" id="UP000251891">
    <property type="component" value="Unassembled WGS sequence"/>
</dbReference>